<dbReference type="SMART" id="SM00283">
    <property type="entry name" value="MA"/>
    <property type="match status" value="1"/>
</dbReference>
<dbReference type="GO" id="GO:0006935">
    <property type="term" value="P:chemotaxis"/>
    <property type="evidence" value="ECO:0007669"/>
    <property type="project" value="UniProtKB-ARBA"/>
</dbReference>
<accession>A0A3N9TJL2</accession>
<comment type="caution">
    <text evidence="10">The sequence shown here is derived from an EMBL/GenBank/DDBJ whole genome shotgun (WGS) entry which is preliminary data.</text>
</comment>
<dbReference type="GO" id="GO:0007165">
    <property type="term" value="P:signal transduction"/>
    <property type="evidence" value="ECO:0007669"/>
    <property type="project" value="UniProtKB-KW"/>
</dbReference>
<feature type="transmembrane region" description="Helical" evidence="8">
    <location>
        <begin position="80"/>
        <end position="98"/>
    </location>
</feature>
<keyword evidence="2 8" id="KW-0812">Transmembrane</keyword>
<evidence type="ECO:0000259" key="9">
    <source>
        <dbReference type="PROSITE" id="PS50111"/>
    </source>
</evidence>
<sequence>MRLDKELTFQQKTWILLTPLSLLTFVYMVQYGYSTAALIINIALTAAILLLNQPRFRYVISYLFYGFVALHIHQSSGMTMLHFEVFILLGLLLIYGDWLVVLNNLVAAAVHHFLFFYLQTAGYGVYIFPGNPSIWLPIEHCLYAILQASVSMYGAFTANISAKRMSYVEEKINQMVDGDKLNLKLELESNDPFCSKFNHVIGKLKELINSNNRTISELSEVSAAVVAATRIITHEVQENSMRTEQVTTAMQQLGVSFREVDQNAHVCHDNIQQTHDSNVEIETGTQQCSGSVTALGSHLNETSANINNIVNEIKNVHTILRNIQDISEQTNLLALNASIEAARAGEAGRGFAVVADEVRALSLRTNTSVSEISRTLQALDSNAKVSTDSMTAVNKNSSKLVEEVGHIQQAISRSSNNVSNITSQIHQISTSVTQQNAALDEVNQNMDQVNESTQIIAQKVTVQDNSMKQLAQSMQQLKKLSEQFVI</sequence>
<protein>
    <recommendedName>
        <fullName evidence="9">Methyl-accepting transducer domain-containing protein</fullName>
    </recommendedName>
</protein>
<dbReference type="Gene3D" id="1.10.287.950">
    <property type="entry name" value="Methyl-accepting chemotaxis protein"/>
    <property type="match status" value="1"/>
</dbReference>
<dbReference type="AlphaFoldDB" id="A0A3N9TJL2"/>
<dbReference type="Proteomes" id="UP000281112">
    <property type="component" value="Unassembled WGS sequence"/>
</dbReference>
<evidence type="ECO:0000256" key="1">
    <source>
        <dbReference type="ARBA" id="ARBA00004141"/>
    </source>
</evidence>
<feature type="transmembrane region" description="Helical" evidence="8">
    <location>
        <begin position="105"/>
        <end position="128"/>
    </location>
</feature>
<feature type="domain" description="Methyl-accepting transducer" evidence="9">
    <location>
        <begin position="214"/>
        <end position="450"/>
    </location>
</feature>
<evidence type="ECO:0000256" key="4">
    <source>
        <dbReference type="ARBA" id="ARBA00023136"/>
    </source>
</evidence>
<feature type="transmembrane region" description="Helical" evidence="8">
    <location>
        <begin position="58"/>
        <end position="74"/>
    </location>
</feature>
<dbReference type="PANTHER" id="PTHR32089:SF119">
    <property type="entry name" value="METHYL-ACCEPTING CHEMOTAXIS PROTEIN CTPL"/>
    <property type="match status" value="1"/>
</dbReference>
<evidence type="ECO:0000256" key="5">
    <source>
        <dbReference type="ARBA" id="ARBA00023224"/>
    </source>
</evidence>
<evidence type="ECO:0000313" key="10">
    <source>
        <dbReference type="EMBL" id="RQW64351.1"/>
    </source>
</evidence>
<evidence type="ECO:0000256" key="6">
    <source>
        <dbReference type="PROSITE-ProRule" id="PRU00284"/>
    </source>
</evidence>
<dbReference type="GO" id="GO:0016020">
    <property type="term" value="C:membrane"/>
    <property type="evidence" value="ECO:0007669"/>
    <property type="project" value="UniProtKB-SubCell"/>
</dbReference>
<feature type="transmembrane region" description="Helical" evidence="8">
    <location>
        <begin position="35"/>
        <end position="51"/>
    </location>
</feature>
<organism evidence="10 11">
    <name type="scientific">Vibrio viridaestus</name>
    <dbReference type="NCBI Taxonomy" id="2487322"/>
    <lineage>
        <taxon>Bacteria</taxon>
        <taxon>Pseudomonadati</taxon>
        <taxon>Pseudomonadota</taxon>
        <taxon>Gammaproteobacteria</taxon>
        <taxon>Vibrionales</taxon>
        <taxon>Vibrionaceae</taxon>
        <taxon>Vibrio</taxon>
    </lineage>
</organism>
<dbReference type="InterPro" id="IPR004089">
    <property type="entry name" value="MCPsignal_dom"/>
</dbReference>
<dbReference type="PROSITE" id="PS50111">
    <property type="entry name" value="CHEMOTAXIS_TRANSDUC_2"/>
    <property type="match status" value="1"/>
</dbReference>
<keyword evidence="4 8" id="KW-0472">Membrane</keyword>
<evidence type="ECO:0000256" key="2">
    <source>
        <dbReference type="ARBA" id="ARBA00022692"/>
    </source>
</evidence>
<keyword evidence="11" id="KW-1185">Reference proteome</keyword>
<dbReference type="RefSeq" id="WP_124936471.1">
    <property type="nucleotide sequence ID" value="NZ_RJVQ01000002.1"/>
</dbReference>
<keyword evidence="7" id="KW-0175">Coiled coil</keyword>
<dbReference type="EMBL" id="RJVQ01000002">
    <property type="protein sequence ID" value="RQW64351.1"/>
    <property type="molecule type" value="Genomic_DNA"/>
</dbReference>
<dbReference type="SUPFAM" id="SSF58104">
    <property type="entry name" value="Methyl-accepting chemotaxis protein (MCP) signaling domain"/>
    <property type="match status" value="1"/>
</dbReference>
<keyword evidence="3 8" id="KW-1133">Transmembrane helix</keyword>
<evidence type="ECO:0000256" key="7">
    <source>
        <dbReference type="SAM" id="Coils"/>
    </source>
</evidence>
<evidence type="ECO:0000313" key="11">
    <source>
        <dbReference type="Proteomes" id="UP000281112"/>
    </source>
</evidence>
<evidence type="ECO:0000256" key="3">
    <source>
        <dbReference type="ARBA" id="ARBA00022989"/>
    </source>
</evidence>
<keyword evidence="5 6" id="KW-0807">Transducer</keyword>
<evidence type="ECO:0000256" key="8">
    <source>
        <dbReference type="SAM" id="Phobius"/>
    </source>
</evidence>
<name>A0A3N9TJL2_9VIBR</name>
<dbReference type="PANTHER" id="PTHR32089">
    <property type="entry name" value="METHYL-ACCEPTING CHEMOTAXIS PROTEIN MCPB"/>
    <property type="match status" value="1"/>
</dbReference>
<gene>
    <name evidence="10" type="ORF">EES38_07170</name>
</gene>
<dbReference type="Pfam" id="PF00015">
    <property type="entry name" value="MCPsignal"/>
    <property type="match status" value="1"/>
</dbReference>
<proteinExistence type="predicted"/>
<reference evidence="10 11" key="1">
    <citation type="submission" date="2018-11" db="EMBL/GenBank/DDBJ databases">
        <title>Vibrio LJC006 sp. nov., isolated from seawater during the bloom of the enteromorpha.</title>
        <authorList>
            <person name="Liang J."/>
        </authorList>
    </citation>
    <scope>NUCLEOTIDE SEQUENCE [LARGE SCALE GENOMIC DNA]</scope>
    <source>
        <strain evidence="10 11">LJC006</strain>
    </source>
</reference>
<feature type="transmembrane region" description="Helical" evidence="8">
    <location>
        <begin position="12"/>
        <end position="29"/>
    </location>
</feature>
<feature type="coiled-coil region" evidence="7">
    <location>
        <begin position="432"/>
        <end position="483"/>
    </location>
</feature>
<comment type="subcellular location">
    <subcellularLocation>
        <location evidence="1">Membrane</location>
        <topology evidence="1">Multi-pass membrane protein</topology>
    </subcellularLocation>
</comment>
<dbReference type="OrthoDB" id="9808588at2"/>